<comment type="caution">
    <text evidence="2">The sequence shown here is derived from an EMBL/GenBank/DDBJ whole genome shotgun (WGS) entry which is preliminary data.</text>
</comment>
<keyword evidence="1" id="KW-1133">Transmembrane helix</keyword>
<dbReference type="Pfam" id="PF08238">
    <property type="entry name" value="Sel1"/>
    <property type="match status" value="3"/>
</dbReference>
<dbReference type="Proteomes" id="UP000789508">
    <property type="component" value="Unassembled WGS sequence"/>
</dbReference>
<keyword evidence="3" id="KW-1185">Reference proteome</keyword>
<dbReference type="InterPro" id="IPR052945">
    <property type="entry name" value="Mitotic_Regulator"/>
</dbReference>
<dbReference type="SUPFAM" id="SSF81901">
    <property type="entry name" value="HCP-like"/>
    <property type="match status" value="1"/>
</dbReference>
<dbReference type="InterPro" id="IPR011990">
    <property type="entry name" value="TPR-like_helical_dom_sf"/>
</dbReference>
<feature type="transmembrane region" description="Helical" evidence="1">
    <location>
        <begin position="12"/>
        <end position="32"/>
    </location>
</feature>
<evidence type="ECO:0000256" key="1">
    <source>
        <dbReference type="SAM" id="Phobius"/>
    </source>
</evidence>
<keyword evidence="1" id="KW-0812">Transmembrane</keyword>
<sequence>MEMTILDFLFSSVNFLLVPLLFFVPLVTFLFANRITNNEVNENNKFTNIEVDENNEITNNEVDENNEITNDEYEKNNIIVNEENNEITNNEFDEYDESTNNEYKKAEEYDNKNDNIEDKIFPNYEKAVEEFFSEIDHGMKHDRWETYITNFLRTTESIRSEMIEYLTHHQQPQNQVLLGVFYLQESQRQQAFQEFKKAAESNNSYGQYFLGYCYSRGIGTSEDSTMAVYWQRQAVNQRNPAAYFALALCYDNGIGVKKDQKKSYVLYCKAMENGYLGSFAALAYAYDRGMGVQLDMHKTIYWLRKSKEAGNTFAHVYIEAKFSWKHRS</sequence>
<dbReference type="EMBL" id="CAJVPS010007841">
    <property type="protein sequence ID" value="CAG8638465.1"/>
    <property type="molecule type" value="Genomic_DNA"/>
</dbReference>
<dbReference type="Gene3D" id="1.25.40.10">
    <property type="entry name" value="Tetratricopeptide repeat domain"/>
    <property type="match status" value="1"/>
</dbReference>
<dbReference type="PANTHER" id="PTHR43628:SF1">
    <property type="entry name" value="CHITIN SYNTHASE REGULATORY FACTOR 2-RELATED"/>
    <property type="match status" value="1"/>
</dbReference>
<dbReference type="SMART" id="SM00671">
    <property type="entry name" value="SEL1"/>
    <property type="match status" value="4"/>
</dbReference>
<dbReference type="InterPro" id="IPR006597">
    <property type="entry name" value="Sel1-like"/>
</dbReference>
<evidence type="ECO:0000313" key="2">
    <source>
        <dbReference type="EMBL" id="CAG8638465.1"/>
    </source>
</evidence>
<gene>
    <name evidence="2" type="ORF">ALEPTO_LOCUS9629</name>
</gene>
<proteinExistence type="predicted"/>
<accession>A0A9N9DJW4</accession>
<name>A0A9N9DJW4_9GLOM</name>
<reference evidence="2" key="1">
    <citation type="submission" date="2021-06" db="EMBL/GenBank/DDBJ databases">
        <authorList>
            <person name="Kallberg Y."/>
            <person name="Tangrot J."/>
            <person name="Rosling A."/>
        </authorList>
    </citation>
    <scope>NUCLEOTIDE SEQUENCE</scope>
    <source>
        <strain evidence="2">FL130A</strain>
    </source>
</reference>
<organism evidence="2 3">
    <name type="scientific">Ambispora leptoticha</name>
    <dbReference type="NCBI Taxonomy" id="144679"/>
    <lineage>
        <taxon>Eukaryota</taxon>
        <taxon>Fungi</taxon>
        <taxon>Fungi incertae sedis</taxon>
        <taxon>Mucoromycota</taxon>
        <taxon>Glomeromycotina</taxon>
        <taxon>Glomeromycetes</taxon>
        <taxon>Archaeosporales</taxon>
        <taxon>Ambisporaceae</taxon>
        <taxon>Ambispora</taxon>
    </lineage>
</organism>
<dbReference type="OrthoDB" id="2384430at2759"/>
<keyword evidence="1" id="KW-0472">Membrane</keyword>
<protein>
    <submittedName>
        <fullName evidence="2">4272_t:CDS:1</fullName>
    </submittedName>
</protein>
<dbReference type="PANTHER" id="PTHR43628">
    <property type="entry name" value="ACTIVATOR OF C KINASE PROTEIN 1-RELATED"/>
    <property type="match status" value="1"/>
</dbReference>
<dbReference type="AlphaFoldDB" id="A0A9N9DJW4"/>
<evidence type="ECO:0000313" key="3">
    <source>
        <dbReference type="Proteomes" id="UP000789508"/>
    </source>
</evidence>